<evidence type="ECO:0000313" key="2">
    <source>
        <dbReference type="EMBL" id="KAJ5353816.1"/>
    </source>
</evidence>
<accession>A0A9W9UT58</accession>
<protein>
    <submittedName>
        <fullName evidence="2">Uncharacterized protein</fullName>
    </submittedName>
</protein>
<dbReference type="AlphaFoldDB" id="A0A9W9UT58"/>
<dbReference type="EMBL" id="JAPZBR010000005">
    <property type="protein sequence ID" value="KAJ5353816.1"/>
    <property type="molecule type" value="Genomic_DNA"/>
</dbReference>
<proteinExistence type="predicted"/>
<feature type="chain" id="PRO_5040886840" evidence="1">
    <location>
        <begin position="21"/>
        <end position="195"/>
    </location>
</feature>
<keyword evidence="1" id="KW-0732">Signal</keyword>
<name>A0A9W9UT58_PENBR</name>
<reference evidence="2" key="2">
    <citation type="journal article" date="2023" name="IMA Fungus">
        <title>Comparative genomic study of the Penicillium genus elucidates a diverse pangenome and 15 lateral gene transfer events.</title>
        <authorList>
            <person name="Petersen C."/>
            <person name="Sorensen T."/>
            <person name="Nielsen M.R."/>
            <person name="Sondergaard T.E."/>
            <person name="Sorensen J.L."/>
            <person name="Fitzpatrick D.A."/>
            <person name="Frisvad J.C."/>
            <person name="Nielsen K.L."/>
        </authorList>
    </citation>
    <scope>NUCLEOTIDE SEQUENCE</scope>
    <source>
        <strain evidence="2">IBT 35675</strain>
    </source>
</reference>
<reference evidence="2" key="1">
    <citation type="submission" date="2022-12" db="EMBL/GenBank/DDBJ databases">
        <authorList>
            <person name="Petersen C."/>
        </authorList>
    </citation>
    <scope>NUCLEOTIDE SEQUENCE</scope>
    <source>
        <strain evidence="2">IBT 35675</strain>
    </source>
</reference>
<feature type="signal peptide" evidence="1">
    <location>
        <begin position="1"/>
        <end position="20"/>
    </location>
</feature>
<evidence type="ECO:0000313" key="3">
    <source>
        <dbReference type="Proteomes" id="UP001148299"/>
    </source>
</evidence>
<organism evidence="2 3">
    <name type="scientific">Penicillium brevicompactum</name>
    <dbReference type="NCBI Taxonomy" id="5074"/>
    <lineage>
        <taxon>Eukaryota</taxon>
        <taxon>Fungi</taxon>
        <taxon>Dikarya</taxon>
        <taxon>Ascomycota</taxon>
        <taxon>Pezizomycotina</taxon>
        <taxon>Eurotiomycetes</taxon>
        <taxon>Eurotiomycetidae</taxon>
        <taxon>Eurotiales</taxon>
        <taxon>Aspergillaceae</taxon>
        <taxon>Penicillium</taxon>
    </lineage>
</organism>
<gene>
    <name evidence="2" type="ORF">N7541_006380</name>
</gene>
<sequence>MRLSFAGKAAFAVFVSSAAALKLPGLSSLLKREDIEPGSPLYNCHAACGQIQTGEVILISEAGNYCSNSTFTTDLDSCLKCALTYNIWQYYGDSVKSAATSCSDDATPSSSSATSGATSAAAATATATTTGDTSTVAGSTFSSIPSGTTSSGAASATTATSASAASASASTGAASGTQQNVVFSMLMGAAIWALI</sequence>
<comment type="caution">
    <text evidence="2">The sequence shown here is derived from an EMBL/GenBank/DDBJ whole genome shotgun (WGS) entry which is preliminary data.</text>
</comment>
<dbReference type="Proteomes" id="UP001148299">
    <property type="component" value="Unassembled WGS sequence"/>
</dbReference>
<evidence type="ECO:0000256" key="1">
    <source>
        <dbReference type="SAM" id="SignalP"/>
    </source>
</evidence>
<keyword evidence="3" id="KW-1185">Reference proteome</keyword>